<dbReference type="Pfam" id="PF00169">
    <property type="entry name" value="PH"/>
    <property type="match status" value="1"/>
</dbReference>
<dbReference type="PANTHER" id="PTHR19308">
    <property type="entry name" value="PHOSPHATIDYLCHOLINE TRANSFER PROTEIN"/>
    <property type="match status" value="1"/>
</dbReference>
<evidence type="ECO:0000259" key="5">
    <source>
        <dbReference type="PROSITE" id="PS50848"/>
    </source>
</evidence>
<evidence type="ECO:0000256" key="1">
    <source>
        <dbReference type="ARBA" id="ARBA00004240"/>
    </source>
</evidence>
<dbReference type="SMART" id="SM00233">
    <property type="entry name" value="PH"/>
    <property type="match status" value="1"/>
</dbReference>
<feature type="domain" description="PH" evidence="4">
    <location>
        <begin position="1"/>
        <end position="94"/>
    </location>
</feature>
<feature type="domain" description="START" evidence="5">
    <location>
        <begin position="333"/>
        <end position="539"/>
    </location>
</feature>
<dbReference type="Proteomes" id="UP001177023">
    <property type="component" value="Unassembled WGS sequence"/>
</dbReference>
<dbReference type="GO" id="GO:0005783">
    <property type="term" value="C:endoplasmic reticulum"/>
    <property type="evidence" value="ECO:0007669"/>
    <property type="project" value="UniProtKB-SubCell"/>
</dbReference>
<evidence type="ECO:0000256" key="2">
    <source>
        <dbReference type="ARBA" id="ARBA00022824"/>
    </source>
</evidence>
<sequence>MPKCGVLKKYTNFMNGYQDRYFEIRNGRIAYFYSKADRANCRGQFSMKNVLVEAHMDNSRDLILRFPGDIVWYLQAEDAVARDQWLKALTKEHVDSDYSSASTTTHTHSRNPSISSATELRLPLEKEAIVDSRLSDLQGYRDLIAARLGALEKAIEVGTNVGKVEALEVRATKLAVLSTIDDIVELLRRGGHTQIVDFPTPASPETTEETPMSASNESISTFTPAPPRRVKEHNTVTFVTSDGEEEFHDADEHSSLGSIEEGTEARERDSRPSSACQNRAEPPQAVVQVVAAPKRNLPFGCFDHVQLPGNYELHAEVEEITMQQLRYAMEGVDNSTWTLFAEDGQMKMFKREVEMDGLPVDPLKALHHVKGVSALEYMHYFFDPRYKKNWDHTLEAVSVLDNPSPDTALLHQRHKTIWPAASRESLFWTHIRRVDAMKSPDAADLYIVCNKDVIREDVPLGTSSSVRVKLTVSMVCETLIAGNKPAADCTRADVSCRILYVSCVHPGGWVPTAALRTVYKKEYPKFLRTFTEFVLSNVKDKPLAM</sequence>
<dbReference type="InterPro" id="IPR011993">
    <property type="entry name" value="PH-like_dom_sf"/>
</dbReference>
<dbReference type="SUPFAM" id="SSF55961">
    <property type="entry name" value="Bet v1-like"/>
    <property type="match status" value="1"/>
</dbReference>
<comment type="subcellular location">
    <subcellularLocation>
        <location evidence="1">Endoplasmic reticulum</location>
    </subcellularLocation>
</comment>
<feature type="region of interest" description="Disordered" evidence="3">
    <location>
        <begin position="242"/>
        <end position="283"/>
    </location>
</feature>
<dbReference type="InterPro" id="IPR051213">
    <property type="entry name" value="START_lipid_transfer"/>
</dbReference>
<protein>
    <recommendedName>
        <fullName evidence="8">Collagen type IV alpha-3-binding protein</fullName>
    </recommendedName>
</protein>
<comment type="caution">
    <text evidence="6">The sequence shown here is derived from an EMBL/GenBank/DDBJ whole genome shotgun (WGS) entry which is preliminary data.</text>
</comment>
<dbReference type="PROSITE" id="PS50848">
    <property type="entry name" value="START"/>
    <property type="match status" value="1"/>
</dbReference>
<feature type="compositionally biased region" description="Low complexity" evidence="3">
    <location>
        <begin position="199"/>
        <end position="215"/>
    </location>
</feature>
<evidence type="ECO:0000313" key="6">
    <source>
        <dbReference type="EMBL" id="CAJ0572877.1"/>
    </source>
</evidence>
<keyword evidence="7" id="KW-1185">Reference proteome</keyword>
<proteinExistence type="predicted"/>
<dbReference type="Gene3D" id="2.30.29.30">
    <property type="entry name" value="Pleckstrin-homology domain (PH domain)/Phosphotyrosine-binding domain (PTB)"/>
    <property type="match status" value="1"/>
</dbReference>
<dbReference type="EMBL" id="CATQJA010002608">
    <property type="protein sequence ID" value="CAJ0572877.1"/>
    <property type="molecule type" value="Genomic_DNA"/>
</dbReference>
<feature type="non-terminal residue" evidence="6">
    <location>
        <position position="1"/>
    </location>
</feature>
<dbReference type="Gene3D" id="3.30.530.20">
    <property type="match status" value="1"/>
</dbReference>
<dbReference type="InterPro" id="IPR023393">
    <property type="entry name" value="START-like_dom_sf"/>
</dbReference>
<dbReference type="Pfam" id="PF01852">
    <property type="entry name" value="START"/>
    <property type="match status" value="1"/>
</dbReference>
<dbReference type="SMART" id="SM00234">
    <property type="entry name" value="START"/>
    <property type="match status" value="1"/>
</dbReference>
<reference evidence="6" key="1">
    <citation type="submission" date="2023-06" db="EMBL/GenBank/DDBJ databases">
        <authorList>
            <person name="Delattre M."/>
        </authorList>
    </citation>
    <scope>NUCLEOTIDE SEQUENCE</scope>
    <source>
        <strain evidence="6">AF72</strain>
    </source>
</reference>
<feature type="region of interest" description="Disordered" evidence="3">
    <location>
        <begin position="195"/>
        <end position="228"/>
    </location>
</feature>
<evidence type="ECO:0000256" key="3">
    <source>
        <dbReference type="SAM" id="MobiDB-lite"/>
    </source>
</evidence>
<dbReference type="PROSITE" id="PS50003">
    <property type="entry name" value="PH_DOMAIN"/>
    <property type="match status" value="1"/>
</dbReference>
<dbReference type="InterPro" id="IPR001849">
    <property type="entry name" value="PH_domain"/>
</dbReference>
<dbReference type="InterPro" id="IPR002913">
    <property type="entry name" value="START_lipid-bd_dom"/>
</dbReference>
<dbReference type="AlphaFoldDB" id="A0AA36FZI9"/>
<dbReference type="PANTHER" id="PTHR19308:SF53">
    <property type="entry name" value="CERAMIDE TRANSFER PROTEIN"/>
    <property type="match status" value="1"/>
</dbReference>
<accession>A0AA36FZI9</accession>
<evidence type="ECO:0000313" key="7">
    <source>
        <dbReference type="Proteomes" id="UP001177023"/>
    </source>
</evidence>
<name>A0AA36FZI9_9BILA</name>
<dbReference type="GO" id="GO:0035621">
    <property type="term" value="P:ER to Golgi ceramide transport"/>
    <property type="evidence" value="ECO:0007669"/>
    <property type="project" value="TreeGrafter"/>
</dbReference>
<feature type="region of interest" description="Disordered" evidence="3">
    <location>
        <begin position="97"/>
        <end position="117"/>
    </location>
</feature>
<evidence type="ECO:0008006" key="8">
    <source>
        <dbReference type="Google" id="ProtNLM"/>
    </source>
</evidence>
<keyword evidence="2" id="KW-0256">Endoplasmic reticulum</keyword>
<dbReference type="GO" id="GO:0008289">
    <property type="term" value="F:lipid binding"/>
    <property type="evidence" value="ECO:0007669"/>
    <property type="project" value="InterPro"/>
</dbReference>
<dbReference type="SUPFAM" id="SSF50729">
    <property type="entry name" value="PH domain-like"/>
    <property type="match status" value="1"/>
</dbReference>
<organism evidence="6 7">
    <name type="scientific">Mesorhabditis spiculigera</name>
    <dbReference type="NCBI Taxonomy" id="96644"/>
    <lineage>
        <taxon>Eukaryota</taxon>
        <taxon>Metazoa</taxon>
        <taxon>Ecdysozoa</taxon>
        <taxon>Nematoda</taxon>
        <taxon>Chromadorea</taxon>
        <taxon>Rhabditida</taxon>
        <taxon>Rhabditina</taxon>
        <taxon>Rhabditomorpha</taxon>
        <taxon>Rhabditoidea</taxon>
        <taxon>Rhabditidae</taxon>
        <taxon>Mesorhabditinae</taxon>
        <taxon>Mesorhabditis</taxon>
    </lineage>
</organism>
<evidence type="ECO:0000259" key="4">
    <source>
        <dbReference type="PROSITE" id="PS50003"/>
    </source>
</evidence>
<gene>
    <name evidence="6" type="ORF">MSPICULIGERA_LOCUS11252</name>
</gene>